<feature type="domain" description="Uracil-DNA glycosylase-like" evidence="8">
    <location>
        <begin position="27"/>
        <end position="174"/>
    </location>
</feature>
<sequence length="193" mass="22331">MLKQIKQCQKCNLYQNQPPLIEECEACDVMWVGLSAKKITDNKGMPLAPSTNTGKIIAEIEETIGLDKSYKTNLVKCAPLDDNSKLRYPKKEEVGVCIENLIVEIKYLQPKVIFLLGTQVKEAIEQYYEINFPKSVEYDFISLSIDNIKFVPIQHPSYIHIYKQKEKYKYIQNIKRIIVQNTLIQDVKKAVDE</sequence>
<protein>
    <submittedName>
        <fullName evidence="9">Uracil-DNA glycosylase superfamily</fullName>
    </submittedName>
</protein>
<evidence type="ECO:0000256" key="5">
    <source>
        <dbReference type="ARBA" id="ARBA00023004"/>
    </source>
</evidence>
<evidence type="ECO:0000313" key="9">
    <source>
        <dbReference type="EMBL" id="ADZ84725.1"/>
    </source>
</evidence>
<keyword evidence="5" id="KW-0408">Iron</keyword>
<evidence type="ECO:0000259" key="8">
    <source>
        <dbReference type="Pfam" id="PF03167"/>
    </source>
</evidence>
<dbReference type="InterPro" id="IPR051536">
    <property type="entry name" value="UDG_Type-4/5"/>
</dbReference>
<dbReference type="SUPFAM" id="SSF52141">
    <property type="entry name" value="Uracil-DNA glycosylase-like"/>
    <property type="match status" value="1"/>
</dbReference>
<evidence type="ECO:0000256" key="3">
    <source>
        <dbReference type="ARBA" id="ARBA00022763"/>
    </source>
</evidence>
<evidence type="ECO:0000256" key="6">
    <source>
        <dbReference type="ARBA" id="ARBA00023014"/>
    </source>
</evidence>
<dbReference type="EMBL" id="CP002582">
    <property type="protein sequence ID" value="ADZ84725.1"/>
    <property type="molecule type" value="Genomic_DNA"/>
</dbReference>
<dbReference type="KEGG" id="cle:Clole_3028"/>
<dbReference type="Pfam" id="PF03167">
    <property type="entry name" value="UDG"/>
    <property type="match status" value="1"/>
</dbReference>
<dbReference type="PANTHER" id="PTHR33693">
    <property type="entry name" value="TYPE-5 URACIL-DNA GLYCOSYLASE"/>
    <property type="match status" value="1"/>
</dbReference>
<dbReference type="HOGENOM" id="CLU_044815_1_3_9"/>
<evidence type="ECO:0000256" key="4">
    <source>
        <dbReference type="ARBA" id="ARBA00022801"/>
    </source>
</evidence>
<keyword evidence="3" id="KW-0227">DNA damage</keyword>
<dbReference type="GO" id="GO:0006281">
    <property type="term" value="P:DNA repair"/>
    <property type="evidence" value="ECO:0007669"/>
    <property type="project" value="UniProtKB-KW"/>
</dbReference>
<dbReference type="InterPro" id="IPR005122">
    <property type="entry name" value="Uracil-DNA_glycosylase-like"/>
</dbReference>
<reference evidence="9 10" key="1">
    <citation type="journal article" date="2011" name="J. Bacteriol.">
        <title>Complete genome sequence of the cellulose-degrading bacterium Cellulosilyticum lentocellum.</title>
        <authorList>
            <consortium name="US DOE Joint Genome Institute"/>
            <person name="Miller D.A."/>
            <person name="Suen G."/>
            <person name="Bruce D."/>
            <person name="Copeland A."/>
            <person name="Cheng J.F."/>
            <person name="Detter C."/>
            <person name="Goodwin L.A."/>
            <person name="Han C.S."/>
            <person name="Hauser L.J."/>
            <person name="Land M.L."/>
            <person name="Lapidus A."/>
            <person name="Lucas S."/>
            <person name="Meincke L."/>
            <person name="Pitluck S."/>
            <person name="Tapia R."/>
            <person name="Teshima H."/>
            <person name="Woyke T."/>
            <person name="Fox B.G."/>
            <person name="Angert E.R."/>
            <person name="Currie C.R."/>
        </authorList>
    </citation>
    <scope>NUCLEOTIDE SEQUENCE [LARGE SCALE GENOMIC DNA]</scope>
    <source>
        <strain evidence="10">ATCC 49066 / DSM 5427 / NCIMB 11756 / RHM5</strain>
    </source>
</reference>
<evidence type="ECO:0000256" key="2">
    <source>
        <dbReference type="ARBA" id="ARBA00022723"/>
    </source>
</evidence>
<keyword evidence="6" id="KW-0411">Iron-sulfur</keyword>
<evidence type="ECO:0000256" key="1">
    <source>
        <dbReference type="ARBA" id="ARBA00022485"/>
    </source>
</evidence>
<proteinExistence type="predicted"/>
<keyword evidence="7" id="KW-0234">DNA repair</keyword>
<dbReference type="STRING" id="642492.Clole_3028"/>
<evidence type="ECO:0000256" key="7">
    <source>
        <dbReference type="ARBA" id="ARBA00023204"/>
    </source>
</evidence>
<dbReference type="AlphaFoldDB" id="F2JNE9"/>
<keyword evidence="2" id="KW-0479">Metal-binding</keyword>
<keyword evidence="1" id="KW-0004">4Fe-4S</keyword>
<dbReference type="Gene3D" id="3.40.470.10">
    <property type="entry name" value="Uracil-DNA glycosylase-like domain"/>
    <property type="match status" value="1"/>
</dbReference>
<dbReference type="GO" id="GO:0097506">
    <property type="term" value="F:deaminated base DNA N-glycosylase activity"/>
    <property type="evidence" value="ECO:0007669"/>
    <property type="project" value="UniProtKB-ARBA"/>
</dbReference>
<name>F2JNE9_CELLD</name>
<dbReference type="InterPro" id="IPR036895">
    <property type="entry name" value="Uracil-DNA_glycosylase-like_sf"/>
</dbReference>
<keyword evidence="4" id="KW-0378">Hydrolase</keyword>
<evidence type="ECO:0000313" key="10">
    <source>
        <dbReference type="Proteomes" id="UP000008467"/>
    </source>
</evidence>
<dbReference type="eggNOG" id="COG1573">
    <property type="taxonomic scope" value="Bacteria"/>
</dbReference>
<keyword evidence="10" id="KW-1185">Reference proteome</keyword>
<dbReference type="Proteomes" id="UP000008467">
    <property type="component" value="Chromosome"/>
</dbReference>
<accession>F2JNE9</accession>
<gene>
    <name evidence="9" type="ordered locus">Clole_3028</name>
</gene>
<organism evidence="9 10">
    <name type="scientific">Cellulosilyticum lentocellum (strain ATCC 49066 / DSM 5427 / NCIMB 11756 / RHM5)</name>
    <name type="common">Clostridium lentocellum</name>
    <dbReference type="NCBI Taxonomy" id="642492"/>
    <lineage>
        <taxon>Bacteria</taxon>
        <taxon>Bacillati</taxon>
        <taxon>Bacillota</taxon>
        <taxon>Clostridia</taxon>
        <taxon>Lachnospirales</taxon>
        <taxon>Cellulosilyticaceae</taxon>
        <taxon>Cellulosilyticum</taxon>
    </lineage>
</organism>
<dbReference type="RefSeq" id="WP_013658004.1">
    <property type="nucleotide sequence ID" value="NC_015275.1"/>
</dbReference>
<dbReference type="GO" id="GO:0046872">
    <property type="term" value="F:metal ion binding"/>
    <property type="evidence" value="ECO:0007669"/>
    <property type="project" value="UniProtKB-KW"/>
</dbReference>
<dbReference type="GO" id="GO:0051539">
    <property type="term" value="F:4 iron, 4 sulfur cluster binding"/>
    <property type="evidence" value="ECO:0007669"/>
    <property type="project" value="UniProtKB-KW"/>
</dbReference>